<dbReference type="RefSeq" id="WP_146898288.1">
    <property type="nucleotide sequence ID" value="NZ_BJYS01000019.1"/>
</dbReference>
<dbReference type="PROSITE" id="PS51257">
    <property type="entry name" value="PROKAR_LIPOPROTEIN"/>
    <property type="match status" value="1"/>
</dbReference>
<accession>A0A512AZ96</accession>
<feature type="region of interest" description="Disordered" evidence="1">
    <location>
        <begin position="38"/>
        <end position="80"/>
    </location>
</feature>
<proteinExistence type="predicted"/>
<comment type="caution">
    <text evidence="2">The sequence shown here is derived from an EMBL/GenBank/DDBJ whole genome shotgun (WGS) entry which is preliminary data.</text>
</comment>
<dbReference type="EMBL" id="BJYS01000019">
    <property type="protein sequence ID" value="GEO05030.1"/>
    <property type="molecule type" value="Genomic_DNA"/>
</dbReference>
<evidence type="ECO:0000313" key="2">
    <source>
        <dbReference type="EMBL" id="GEO05030.1"/>
    </source>
</evidence>
<organism evidence="2 3">
    <name type="scientific">Adhaeribacter aerolatus</name>
    <dbReference type="NCBI Taxonomy" id="670289"/>
    <lineage>
        <taxon>Bacteria</taxon>
        <taxon>Pseudomonadati</taxon>
        <taxon>Bacteroidota</taxon>
        <taxon>Cytophagia</taxon>
        <taxon>Cytophagales</taxon>
        <taxon>Hymenobacteraceae</taxon>
        <taxon>Adhaeribacter</taxon>
    </lineage>
</organism>
<name>A0A512AZ96_9BACT</name>
<protein>
    <recommendedName>
        <fullName evidence="4">Lipoprotein</fullName>
    </recommendedName>
</protein>
<sequence length="80" mass="8680">MKKVVLLLSSVFVFACGDNAKNTAGEEVDGNINSAEHVEENTHENRSPQLSEDPGPDNRFEVDTISSAESAKEQSQKSSE</sequence>
<evidence type="ECO:0000256" key="1">
    <source>
        <dbReference type="SAM" id="MobiDB-lite"/>
    </source>
</evidence>
<gene>
    <name evidence="2" type="ORF">AAE02nite_26940</name>
</gene>
<evidence type="ECO:0008006" key="4">
    <source>
        <dbReference type="Google" id="ProtNLM"/>
    </source>
</evidence>
<keyword evidence="3" id="KW-1185">Reference proteome</keyword>
<feature type="compositionally biased region" description="Basic and acidic residues" evidence="1">
    <location>
        <begin position="70"/>
        <end position="80"/>
    </location>
</feature>
<dbReference type="AlphaFoldDB" id="A0A512AZ96"/>
<reference evidence="2 3" key="1">
    <citation type="submission" date="2019-07" db="EMBL/GenBank/DDBJ databases">
        <title>Whole genome shotgun sequence of Adhaeribacter aerolatus NBRC 106133.</title>
        <authorList>
            <person name="Hosoyama A."/>
            <person name="Uohara A."/>
            <person name="Ohji S."/>
            <person name="Ichikawa N."/>
        </authorList>
    </citation>
    <scope>NUCLEOTIDE SEQUENCE [LARGE SCALE GENOMIC DNA]</scope>
    <source>
        <strain evidence="2 3">NBRC 106133</strain>
    </source>
</reference>
<evidence type="ECO:0000313" key="3">
    <source>
        <dbReference type="Proteomes" id="UP000321532"/>
    </source>
</evidence>
<dbReference type="Proteomes" id="UP000321532">
    <property type="component" value="Unassembled WGS sequence"/>
</dbReference>